<dbReference type="OrthoDB" id="351114at2157"/>
<dbReference type="eggNOG" id="arCOG13302">
    <property type="taxonomic scope" value="Archaea"/>
</dbReference>
<dbReference type="AlphaFoldDB" id="L9X0E9"/>
<reference evidence="1 2" key="1">
    <citation type="journal article" date="2014" name="PLoS Genet.">
        <title>Phylogenetically driven sequencing of extremely halophilic archaea reveals strategies for static and dynamic osmo-response.</title>
        <authorList>
            <person name="Becker E.A."/>
            <person name="Seitzer P.M."/>
            <person name="Tritt A."/>
            <person name="Larsen D."/>
            <person name="Krusor M."/>
            <person name="Yao A.I."/>
            <person name="Wu D."/>
            <person name="Madern D."/>
            <person name="Eisen J.A."/>
            <person name="Darling A.E."/>
            <person name="Facciotti M.T."/>
        </authorList>
    </citation>
    <scope>NUCLEOTIDE SEQUENCE [LARGE SCALE GENOMIC DNA]</scope>
    <source>
        <strain evidence="1 2">DSM 10524</strain>
    </source>
</reference>
<gene>
    <name evidence="1" type="ORF">C491_17529</name>
</gene>
<evidence type="ECO:0000313" key="2">
    <source>
        <dbReference type="Proteomes" id="UP000011688"/>
    </source>
</evidence>
<dbReference type="Proteomes" id="UP000011688">
    <property type="component" value="Unassembled WGS sequence"/>
</dbReference>
<protein>
    <submittedName>
        <fullName evidence="1">Uncharacterized protein</fullName>
    </submittedName>
</protein>
<evidence type="ECO:0000313" key="1">
    <source>
        <dbReference type="EMBL" id="ELY54921.1"/>
    </source>
</evidence>
<keyword evidence="2" id="KW-1185">Reference proteome</keyword>
<accession>L9X0E9</accession>
<comment type="caution">
    <text evidence="1">The sequence shown here is derived from an EMBL/GenBank/DDBJ whole genome shotgun (WGS) entry which is preliminary data.</text>
</comment>
<organism evidence="1 2">
    <name type="scientific">Natronococcus amylolyticus DSM 10524</name>
    <dbReference type="NCBI Taxonomy" id="1227497"/>
    <lineage>
        <taxon>Archaea</taxon>
        <taxon>Methanobacteriati</taxon>
        <taxon>Methanobacteriota</taxon>
        <taxon>Stenosarchaea group</taxon>
        <taxon>Halobacteria</taxon>
        <taxon>Halobacteriales</taxon>
        <taxon>Natrialbaceae</taxon>
        <taxon>Natronococcus</taxon>
    </lineage>
</organism>
<dbReference type="EMBL" id="AOIB01000033">
    <property type="protein sequence ID" value="ELY54921.1"/>
    <property type="molecule type" value="Genomic_DNA"/>
</dbReference>
<name>L9X0E9_9EURY</name>
<sequence length="133" mass="15825">MHSELRVRRYTLWKRYILEGDTYSEVITELADEYEVTEDTIRNDLTTMEEWLPKLYRAREVHEASALLALQENRHRLQQMAGEAREAEALDLELRIRKELTRTLNREEELTPAVDFTPEQDRMGALLEEMDQS</sequence>
<proteinExistence type="predicted"/>
<dbReference type="RefSeq" id="WP_005558528.1">
    <property type="nucleotide sequence ID" value="NZ_AOIB01000033.1"/>
</dbReference>